<accession>B1C5M6</accession>
<dbReference type="eggNOG" id="COG0727">
    <property type="taxonomic scope" value="Bacteria"/>
</dbReference>
<dbReference type="HOGENOM" id="CLU_1393799_0_0_9"/>
<keyword evidence="2" id="KW-1185">Reference proteome</keyword>
<dbReference type="Proteomes" id="UP000005178">
    <property type="component" value="Unassembled WGS sequence"/>
</dbReference>
<reference evidence="1" key="2">
    <citation type="submission" date="2013-08" db="EMBL/GenBank/DDBJ databases">
        <title>Draft genome sequence of Anaerofustis stercorihominis (DSM 17244).</title>
        <authorList>
            <person name="Sudarsanam P."/>
            <person name="Ley R."/>
            <person name="Guruge J."/>
            <person name="Turnbaugh P.J."/>
            <person name="Mahowald M."/>
            <person name="Liep D."/>
            <person name="Gordon J."/>
        </authorList>
    </citation>
    <scope>NUCLEOTIDE SEQUENCE</scope>
    <source>
        <strain evidence="1">DSM 17244</strain>
    </source>
</reference>
<sequence length="195" mass="22779">MEDSMLYTVPDYYDKFYCLADKCPASCCEGWEIIIDKNSLKEYASIEGPFGNRLKNSVDWKEGIFKQYNKRCAFLNEKNLCDIHMEVGEEMMCDTCRTYPKHIEEYDNEREISLALSCPVAAKLILKNESTVKFITTEDDTEGPEDKDFDIFLYSALIESRKVIIEILQNRDENIYVRMAKVLNLSNEIQEKNKQ</sequence>
<reference evidence="1" key="1">
    <citation type="submission" date="2008-01" db="EMBL/GenBank/DDBJ databases">
        <authorList>
            <person name="Fulton L."/>
            <person name="Clifton S."/>
            <person name="Fulton B."/>
            <person name="Xu J."/>
            <person name="Minx P."/>
            <person name="Pepin K.H."/>
            <person name="Johnson M."/>
            <person name="Thiruvilangam P."/>
            <person name="Bhonagiri V."/>
            <person name="Nash W.E."/>
            <person name="Mardis E.R."/>
            <person name="Wilson R.K."/>
        </authorList>
    </citation>
    <scope>NUCLEOTIDE SEQUENCE [LARGE SCALE GENOMIC DNA]</scope>
    <source>
        <strain evidence="1">DSM 17244</strain>
    </source>
</reference>
<organism evidence="1 2">
    <name type="scientific">Anaerofustis stercorihominis DSM 17244</name>
    <dbReference type="NCBI Taxonomy" id="445971"/>
    <lineage>
        <taxon>Bacteria</taxon>
        <taxon>Bacillati</taxon>
        <taxon>Bacillota</taxon>
        <taxon>Clostridia</taxon>
        <taxon>Eubacteriales</taxon>
        <taxon>Eubacteriaceae</taxon>
        <taxon>Anaerofustis</taxon>
    </lineage>
</organism>
<protein>
    <recommendedName>
        <fullName evidence="3">Flagellar protein FliB</fullName>
    </recommendedName>
</protein>
<evidence type="ECO:0008006" key="3">
    <source>
        <dbReference type="Google" id="ProtNLM"/>
    </source>
</evidence>
<name>B1C5M6_9FIRM</name>
<comment type="caution">
    <text evidence="1">The sequence shown here is derived from an EMBL/GenBank/DDBJ whole genome shotgun (WGS) entry which is preliminary data.</text>
</comment>
<evidence type="ECO:0000313" key="2">
    <source>
        <dbReference type="Proteomes" id="UP000005178"/>
    </source>
</evidence>
<dbReference type="AlphaFoldDB" id="B1C5M6"/>
<dbReference type="EMBL" id="ABIL02000001">
    <property type="protein sequence ID" value="EDS73658.1"/>
    <property type="molecule type" value="Genomic_DNA"/>
</dbReference>
<gene>
    <name evidence="1" type="ORF">ANASTE_00014</name>
</gene>
<evidence type="ECO:0000313" key="1">
    <source>
        <dbReference type="EMBL" id="EDS73658.1"/>
    </source>
</evidence>
<dbReference type="STRING" id="445971.ANASTE_00014"/>
<proteinExistence type="predicted"/>
<dbReference type="NCBIfam" id="NF038110">
    <property type="entry name" value="Lys_methyl_FliB"/>
    <property type="match status" value="1"/>
</dbReference>